<proteinExistence type="predicted"/>
<evidence type="ECO:0000313" key="3">
    <source>
        <dbReference type="EMBL" id="CAB4202969.1"/>
    </source>
</evidence>
<accession>A0A6J7XDF8</accession>
<dbReference type="EMBL" id="LR796952">
    <property type="protein sequence ID" value="CAB4177630.1"/>
    <property type="molecule type" value="Genomic_DNA"/>
</dbReference>
<gene>
    <name evidence="2" type="ORF">UFOVP1014_25</name>
    <name evidence="3" type="ORF">UFOVP1368_53</name>
    <name evidence="4" type="ORF">UFOVP1552_6</name>
    <name evidence="1" type="ORF">UFOVP933_44</name>
</gene>
<protein>
    <submittedName>
        <fullName evidence="4">Uncharacterized protein</fullName>
    </submittedName>
</protein>
<reference evidence="4" key="1">
    <citation type="submission" date="2020-05" db="EMBL/GenBank/DDBJ databases">
        <authorList>
            <person name="Chiriac C."/>
            <person name="Salcher M."/>
            <person name="Ghai R."/>
            <person name="Kavagutti S V."/>
        </authorList>
    </citation>
    <scope>NUCLEOTIDE SEQUENCE</scope>
</reference>
<dbReference type="EMBL" id="LR798398">
    <property type="protein sequence ID" value="CAB5229174.1"/>
    <property type="molecule type" value="Genomic_DNA"/>
</dbReference>
<evidence type="ECO:0000313" key="2">
    <source>
        <dbReference type="EMBL" id="CAB4177630.1"/>
    </source>
</evidence>
<dbReference type="EMBL" id="LR797317">
    <property type="protein sequence ID" value="CAB4202969.1"/>
    <property type="molecule type" value="Genomic_DNA"/>
</dbReference>
<evidence type="ECO:0000313" key="1">
    <source>
        <dbReference type="EMBL" id="CAB4172068.1"/>
    </source>
</evidence>
<organism evidence="4">
    <name type="scientific">uncultured Caudovirales phage</name>
    <dbReference type="NCBI Taxonomy" id="2100421"/>
    <lineage>
        <taxon>Viruses</taxon>
        <taxon>Duplodnaviria</taxon>
        <taxon>Heunggongvirae</taxon>
        <taxon>Uroviricota</taxon>
        <taxon>Caudoviricetes</taxon>
        <taxon>Peduoviridae</taxon>
        <taxon>Maltschvirus</taxon>
        <taxon>Maltschvirus maltsch</taxon>
    </lineage>
</organism>
<name>A0A6J7XDF8_9CAUD</name>
<evidence type="ECO:0000313" key="4">
    <source>
        <dbReference type="EMBL" id="CAB5229174.1"/>
    </source>
</evidence>
<dbReference type="EMBL" id="LR796869">
    <property type="protein sequence ID" value="CAB4172068.1"/>
    <property type="molecule type" value="Genomic_DNA"/>
</dbReference>
<sequence>MERNAETCLTCKFTKEKTGGSLTCLRYPTSTRVARTQWCGEWQADKIPTDRRKRVAMEIADPVLTKEADE</sequence>